<keyword evidence="2" id="KW-1185">Reference proteome</keyword>
<name>A0A2T4UQX2_9MICO</name>
<reference evidence="1 2" key="1">
    <citation type="submission" date="2018-03" db="EMBL/GenBank/DDBJ databases">
        <title>Bacteriophage NCPPB3778 and a type I-E CRISPR drive the evolution of the US Biological Select Agent, Rathayibacter toxicus.</title>
        <authorList>
            <person name="Davis E.W.II."/>
            <person name="Tabima J.F."/>
            <person name="Weisberg A.J."/>
            <person name="Dantas Lopes L."/>
            <person name="Wiseman M.S."/>
            <person name="Wiseman M.S."/>
            <person name="Pupko T."/>
            <person name="Belcher M.S."/>
            <person name="Sechler A.J."/>
            <person name="Tancos M.A."/>
            <person name="Schroeder B.K."/>
            <person name="Murray T.D."/>
            <person name="Luster D.G."/>
            <person name="Schneider W.L."/>
            <person name="Rogers E."/>
            <person name="Andreote F.D."/>
            <person name="Grunwald N.J."/>
            <person name="Putnam M.L."/>
            <person name="Chang J.H."/>
        </authorList>
    </citation>
    <scope>NUCLEOTIDE SEQUENCE [LARGE SCALE GENOMIC DNA]</scope>
    <source>
        <strain evidence="1 2">DSM 15933</strain>
    </source>
</reference>
<evidence type="ECO:0000313" key="2">
    <source>
        <dbReference type="Proteomes" id="UP000241085"/>
    </source>
</evidence>
<accession>A0A2T4UQX2</accession>
<organism evidence="1 2">
    <name type="scientific">Rathayibacter caricis DSM 15933</name>
    <dbReference type="NCBI Taxonomy" id="1328867"/>
    <lineage>
        <taxon>Bacteria</taxon>
        <taxon>Bacillati</taxon>
        <taxon>Actinomycetota</taxon>
        <taxon>Actinomycetes</taxon>
        <taxon>Micrococcales</taxon>
        <taxon>Microbacteriaceae</taxon>
        <taxon>Rathayibacter</taxon>
    </lineage>
</organism>
<dbReference type="Proteomes" id="UP000241085">
    <property type="component" value="Unassembled WGS sequence"/>
</dbReference>
<evidence type="ECO:0000313" key="1">
    <source>
        <dbReference type="EMBL" id="PTL71921.1"/>
    </source>
</evidence>
<dbReference type="AlphaFoldDB" id="A0A2T4UQX2"/>
<dbReference type="EMBL" id="PZPL01000001">
    <property type="protein sequence ID" value="PTL71921.1"/>
    <property type="molecule type" value="Genomic_DNA"/>
</dbReference>
<proteinExistence type="predicted"/>
<sequence>MSALSLATTGVARQAGAVDAIVSSLPVSLTFGRGFVDLIAVDGAPGWNDEVLRARDAGARGVLVVGPLAPEFRGLSNFDLPVVLDRSFAGNPGLDNVKAELTGFDARALLEVRVVVPTGADLQETLLDQLALVRAVDSAVDSAALVLRSTHGYTVRGRLHSGRAVLLTATVTDALPRSASLRAVGSDSIIDALIPSPVAARPLRMTVTTASGETLLPTRFETSHRHNWRRLIDLVNSERSSSDLEDFERDIGIVASLAPLHH</sequence>
<gene>
    <name evidence="1" type="ORF">C1I63_03080</name>
</gene>
<comment type="caution">
    <text evidence="1">The sequence shown here is derived from an EMBL/GenBank/DDBJ whole genome shotgun (WGS) entry which is preliminary data.</text>
</comment>
<protein>
    <submittedName>
        <fullName evidence="1">Uncharacterized protein</fullName>
    </submittedName>
</protein>
<dbReference type="RefSeq" id="WP_107573731.1">
    <property type="nucleotide sequence ID" value="NZ_PZPL01000001.1"/>
</dbReference>